<keyword evidence="9 15" id="KW-0456">Lyase</keyword>
<dbReference type="InterPro" id="IPR015422">
    <property type="entry name" value="PyrdxlP-dep_Trfase_small"/>
</dbReference>
<evidence type="ECO:0000256" key="11">
    <source>
        <dbReference type="ARBA" id="ARBA00047517"/>
    </source>
</evidence>
<dbReference type="InterPro" id="IPR015424">
    <property type="entry name" value="PyrdxlP-dep_Trfase"/>
</dbReference>
<dbReference type="EMBL" id="QDKH01000021">
    <property type="protein sequence ID" value="PWC12921.1"/>
    <property type="molecule type" value="Genomic_DNA"/>
</dbReference>
<dbReference type="GO" id="GO:0009086">
    <property type="term" value="P:methionine biosynthetic process"/>
    <property type="evidence" value="ECO:0007669"/>
    <property type="project" value="UniProtKB-KW"/>
</dbReference>
<dbReference type="AlphaFoldDB" id="A0A2U1TU38"/>
<comment type="cofactor">
    <cofactor evidence="1 14">
        <name>pyridoxal 5'-phosphate</name>
        <dbReference type="ChEBI" id="CHEBI:597326"/>
    </cofactor>
</comment>
<evidence type="ECO:0000256" key="6">
    <source>
        <dbReference type="ARBA" id="ARBA00022605"/>
    </source>
</evidence>
<dbReference type="FunFam" id="3.40.640.10:FF:000062">
    <property type="entry name" value="Cystathionine beta-lyase"/>
    <property type="match status" value="1"/>
</dbReference>
<dbReference type="InterPro" id="IPR000277">
    <property type="entry name" value="Cys/Met-Metab_PyrdxlP-dep_enz"/>
</dbReference>
<dbReference type="EC" id="4.4.1.13" evidence="4"/>
<evidence type="ECO:0000256" key="13">
    <source>
        <dbReference type="PIRSR" id="PIRSR001434-2"/>
    </source>
</evidence>
<dbReference type="GO" id="GO:0019450">
    <property type="term" value="P:L-cysteine catabolic process to pyruvate"/>
    <property type="evidence" value="ECO:0007669"/>
    <property type="project" value="TreeGrafter"/>
</dbReference>
<evidence type="ECO:0000256" key="4">
    <source>
        <dbReference type="ARBA" id="ARBA00012224"/>
    </source>
</evidence>
<evidence type="ECO:0000313" key="15">
    <source>
        <dbReference type="EMBL" id="PWC12921.1"/>
    </source>
</evidence>
<dbReference type="Gene3D" id="3.90.1150.10">
    <property type="entry name" value="Aspartate Aminotransferase, domain 1"/>
    <property type="match status" value="1"/>
</dbReference>
<sequence length="397" mass="43250">MTSKKTATVLVSAGRSKKFTQGSVNPVIQRASSLVFDTVEDKKHAAINRTRGALFYGRRGTLTHFSLQEAMVELEGGAGCALYPCGAAAIANAILSFVAAGDHLLVTGSVYEPTQGFCNTVLSKMNIGTTYFDPLIGAGISELIQPNTRVVFLESPGSITMEVQDVPAIVQAVRRINPEIVIIMDNTWAAGVLFKALEFGVDISVQSGTKYIVGHSDAMLGTAVANERCWVQLREHSYLMGQMVDADTAYVASRGLRTLGVRLKQHQESSIRIAKWLSERPEVAVVNHPALPECKGHEFYVRDFKGSSGLFSFVLKDKLSKTQLAHYLDNFEHFSMAYSWGGFESLILANQPDDLAAIRPAGGVDFSGTLIRLHIGLEDCDDLIDDLTSGFNRIKEV</sequence>
<comment type="subcellular location">
    <subcellularLocation>
        <location evidence="2">Cytoplasm</location>
    </subcellularLocation>
</comment>
<dbReference type="InterPro" id="IPR054542">
    <property type="entry name" value="Cys_met_metab_PP"/>
</dbReference>
<dbReference type="InterPro" id="IPR015421">
    <property type="entry name" value="PyrdxlP-dep_Trfase_major"/>
</dbReference>
<dbReference type="Gene3D" id="3.40.640.10">
    <property type="entry name" value="Type I PLP-dependent aspartate aminotransferase-like (Major domain)"/>
    <property type="match status" value="1"/>
</dbReference>
<evidence type="ECO:0000256" key="14">
    <source>
        <dbReference type="RuleBase" id="RU362118"/>
    </source>
</evidence>
<dbReference type="GO" id="GO:0019346">
    <property type="term" value="P:transsulfuration"/>
    <property type="evidence" value="ECO:0007669"/>
    <property type="project" value="InterPro"/>
</dbReference>
<comment type="pathway">
    <text evidence="10">Amino-acid biosynthesis; L-methionine biosynthesis via de novo pathway; L-homocysteine from L-cystathionine: step 1/1.</text>
</comment>
<dbReference type="GO" id="GO:0047804">
    <property type="term" value="F:cysteine-S-conjugate beta-lyase activity"/>
    <property type="evidence" value="ECO:0007669"/>
    <property type="project" value="UniProtKB-EC"/>
</dbReference>
<dbReference type="SUPFAM" id="SSF53383">
    <property type="entry name" value="PLP-dependent transferases"/>
    <property type="match status" value="1"/>
</dbReference>
<dbReference type="NCBIfam" id="NF005990">
    <property type="entry name" value="PRK08114.1"/>
    <property type="match status" value="1"/>
</dbReference>
<dbReference type="Pfam" id="PF01053">
    <property type="entry name" value="Cys_Met_Meta_PP"/>
    <property type="match status" value="1"/>
</dbReference>
<organism evidence="15 16">
    <name type="scientific">Brenneria corticis</name>
    <dbReference type="NCBI Taxonomy" id="2173106"/>
    <lineage>
        <taxon>Bacteria</taxon>
        <taxon>Pseudomonadati</taxon>
        <taxon>Pseudomonadota</taxon>
        <taxon>Gammaproteobacteria</taxon>
        <taxon>Enterobacterales</taxon>
        <taxon>Pectobacteriaceae</taxon>
        <taxon>Brenneria</taxon>
    </lineage>
</organism>
<keyword evidence="7 13" id="KW-0663">Pyridoxal phosphate</keyword>
<evidence type="ECO:0000256" key="7">
    <source>
        <dbReference type="ARBA" id="ARBA00022898"/>
    </source>
</evidence>
<evidence type="ECO:0000256" key="3">
    <source>
        <dbReference type="ARBA" id="ARBA00009077"/>
    </source>
</evidence>
<keyword evidence="6" id="KW-0028">Amino-acid biosynthesis</keyword>
<dbReference type="NCBIfam" id="TIGR01324">
    <property type="entry name" value="cysta_beta_ly_B"/>
    <property type="match status" value="1"/>
</dbReference>
<evidence type="ECO:0000256" key="9">
    <source>
        <dbReference type="ARBA" id="ARBA00023239"/>
    </source>
</evidence>
<keyword evidence="8" id="KW-0486">Methionine biosynthesis</keyword>
<evidence type="ECO:0000313" key="16">
    <source>
        <dbReference type="Proteomes" id="UP000296159"/>
    </source>
</evidence>
<comment type="catalytic activity">
    <reaction evidence="12">
        <text>an S-substituted L-cysteine + H2O = a thiol + pyruvate + NH4(+)</text>
        <dbReference type="Rhea" id="RHEA:18121"/>
        <dbReference type="ChEBI" id="CHEBI:15361"/>
        <dbReference type="ChEBI" id="CHEBI:15377"/>
        <dbReference type="ChEBI" id="CHEBI:28938"/>
        <dbReference type="ChEBI" id="CHEBI:29256"/>
        <dbReference type="ChEBI" id="CHEBI:58717"/>
        <dbReference type="EC" id="4.4.1.13"/>
    </reaction>
</comment>
<dbReference type="PANTHER" id="PTHR43500:SF1">
    <property type="entry name" value="CYSTATHIONINE BETA-LYASE-RELATED"/>
    <property type="match status" value="1"/>
</dbReference>
<evidence type="ECO:0000256" key="5">
    <source>
        <dbReference type="ARBA" id="ARBA00022490"/>
    </source>
</evidence>
<reference evidence="15 16" key="1">
    <citation type="submission" date="2018-04" db="EMBL/GenBank/DDBJ databases">
        <title>Brenneria corticis sp.nov.</title>
        <authorList>
            <person name="Li Y."/>
        </authorList>
    </citation>
    <scope>NUCLEOTIDE SEQUENCE [LARGE SCALE GENOMIC DNA]</scope>
    <source>
        <strain evidence="15 16">CFCC 11842</strain>
    </source>
</reference>
<dbReference type="PROSITE" id="PS00868">
    <property type="entry name" value="CYS_MET_METAB_PP"/>
    <property type="match status" value="1"/>
</dbReference>
<feature type="modified residue" description="N6-(pyridoxal phosphate)lysine" evidence="13">
    <location>
        <position position="210"/>
    </location>
</feature>
<comment type="caution">
    <text evidence="15">The sequence shown here is derived from an EMBL/GenBank/DDBJ whole genome shotgun (WGS) entry which is preliminary data.</text>
</comment>
<name>A0A2U1TU38_9GAMM</name>
<dbReference type="PIRSF" id="PIRSF001434">
    <property type="entry name" value="CGS"/>
    <property type="match status" value="1"/>
</dbReference>
<comment type="similarity">
    <text evidence="3 14">Belongs to the trans-sulfuration enzymes family.</text>
</comment>
<dbReference type="PANTHER" id="PTHR43500">
    <property type="entry name" value="CYSTATHIONINE BETA-LYASE-RELATED"/>
    <property type="match status" value="1"/>
</dbReference>
<evidence type="ECO:0000256" key="8">
    <source>
        <dbReference type="ARBA" id="ARBA00023167"/>
    </source>
</evidence>
<dbReference type="Proteomes" id="UP000296159">
    <property type="component" value="Unassembled WGS sequence"/>
</dbReference>
<evidence type="ECO:0000256" key="1">
    <source>
        <dbReference type="ARBA" id="ARBA00001933"/>
    </source>
</evidence>
<evidence type="ECO:0000256" key="2">
    <source>
        <dbReference type="ARBA" id="ARBA00004496"/>
    </source>
</evidence>
<proteinExistence type="inferred from homology"/>
<evidence type="ECO:0000256" key="12">
    <source>
        <dbReference type="ARBA" id="ARBA00047625"/>
    </source>
</evidence>
<accession>A0A2U1TU38</accession>
<dbReference type="FunFam" id="3.90.1150.10:FF:000058">
    <property type="entry name" value="Cystathionine beta-lyase"/>
    <property type="match status" value="1"/>
</dbReference>
<dbReference type="GO" id="GO:0030170">
    <property type="term" value="F:pyridoxal phosphate binding"/>
    <property type="evidence" value="ECO:0007669"/>
    <property type="project" value="InterPro"/>
</dbReference>
<keyword evidence="16" id="KW-1185">Reference proteome</keyword>
<gene>
    <name evidence="15" type="ORF">DDT56_16705</name>
</gene>
<keyword evidence="5" id="KW-0963">Cytoplasm</keyword>
<protein>
    <recommendedName>
        <fullName evidence="4">cysteine-S-conjugate beta-lyase</fullName>
        <ecNumber evidence="4">4.4.1.13</ecNumber>
    </recommendedName>
</protein>
<dbReference type="InterPro" id="IPR006233">
    <property type="entry name" value="Cys_b_lyase_bac"/>
</dbReference>
<evidence type="ECO:0000256" key="10">
    <source>
        <dbReference type="ARBA" id="ARBA00046315"/>
    </source>
</evidence>
<dbReference type="GO" id="GO:0005737">
    <property type="term" value="C:cytoplasm"/>
    <property type="evidence" value="ECO:0007669"/>
    <property type="project" value="UniProtKB-SubCell"/>
</dbReference>
<comment type="catalytic activity">
    <reaction evidence="11">
        <text>L,L-cystathionine + H2O = L-homocysteine + pyruvate + NH4(+)</text>
        <dbReference type="Rhea" id="RHEA:13965"/>
        <dbReference type="ChEBI" id="CHEBI:15361"/>
        <dbReference type="ChEBI" id="CHEBI:15377"/>
        <dbReference type="ChEBI" id="CHEBI:28938"/>
        <dbReference type="ChEBI" id="CHEBI:58161"/>
        <dbReference type="ChEBI" id="CHEBI:58199"/>
    </reaction>
</comment>
<dbReference type="RefSeq" id="WP_136167558.1">
    <property type="nucleotide sequence ID" value="NZ_KZ819085.1"/>
</dbReference>